<evidence type="ECO:0000259" key="3">
    <source>
        <dbReference type="Pfam" id="PF02885"/>
    </source>
</evidence>
<dbReference type="Gene3D" id="3.40.1030.10">
    <property type="entry name" value="Nucleoside phosphorylase/phosphoribosyltransferase catalytic domain"/>
    <property type="match status" value="1"/>
</dbReference>
<reference evidence="5" key="1">
    <citation type="submission" date="2024-04" db="EMBL/GenBank/DDBJ databases">
        <title>Phylogenomic analyses of a clade within the roseobacter group suggest taxonomic reassignments of species of the genera Aestuariivita, Citreicella, Loktanella, Nautella, Pelagibaca, Ruegeria, Thalassobius, Thiobacimonas and Tropicibacter, and the proposal o.</title>
        <authorList>
            <person name="Jeon C.O."/>
        </authorList>
    </citation>
    <scope>NUCLEOTIDE SEQUENCE [LARGE SCALE GENOMIC DNA]</scope>
    <source>
        <strain evidence="5">BS5-3</strain>
    </source>
</reference>
<gene>
    <name evidence="4" type="ORF">AABB29_08215</name>
</gene>
<dbReference type="InterPro" id="IPR017459">
    <property type="entry name" value="Glycosyl_Trfase_fam3_N_dom"/>
</dbReference>
<name>A0ABZ2VAV1_9RHOB</name>
<keyword evidence="5" id="KW-1185">Reference proteome</keyword>
<dbReference type="Pfam" id="PF02885">
    <property type="entry name" value="Glycos_trans_3N"/>
    <property type="match status" value="1"/>
</dbReference>
<evidence type="ECO:0000256" key="2">
    <source>
        <dbReference type="ARBA" id="ARBA00022679"/>
    </source>
</evidence>
<dbReference type="InterPro" id="IPR005940">
    <property type="entry name" value="Anthranilate_Pribosyl_Tfrase"/>
</dbReference>
<dbReference type="NCBIfam" id="NF006564">
    <property type="entry name" value="PRK09071.1"/>
    <property type="match status" value="1"/>
</dbReference>
<dbReference type="EMBL" id="CP150951">
    <property type="protein sequence ID" value="WZC50587.1"/>
    <property type="molecule type" value="Genomic_DNA"/>
</dbReference>
<dbReference type="PANTHER" id="PTHR43285:SF2">
    <property type="entry name" value="ANTHRANILATE PHOSPHORIBOSYLTRANSFERASE"/>
    <property type="match status" value="1"/>
</dbReference>
<evidence type="ECO:0000313" key="5">
    <source>
        <dbReference type="Proteomes" id="UP001440612"/>
    </source>
</evidence>
<evidence type="ECO:0000313" key="4">
    <source>
        <dbReference type="EMBL" id="WZC50587.1"/>
    </source>
</evidence>
<accession>A0ABZ2VAV1</accession>
<dbReference type="GO" id="GO:0016740">
    <property type="term" value="F:transferase activity"/>
    <property type="evidence" value="ECO:0007669"/>
    <property type="project" value="UniProtKB-KW"/>
</dbReference>
<dbReference type="Gene3D" id="1.20.970.10">
    <property type="entry name" value="Transferase, Pyrimidine Nucleoside Phosphorylase, Chain C"/>
    <property type="match status" value="1"/>
</dbReference>
<evidence type="ECO:0000256" key="1">
    <source>
        <dbReference type="ARBA" id="ARBA00022676"/>
    </source>
</evidence>
<keyword evidence="2 4" id="KW-0808">Transferase</keyword>
<dbReference type="PANTHER" id="PTHR43285">
    <property type="entry name" value="ANTHRANILATE PHOSPHORIBOSYLTRANSFERASE"/>
    <property type="match status" value="1"/>
</dbReference>
<dbReference type="InterPro" id="IPR036320">
    <property type="entry name" value="Glycosyl_Trfase_fam3_N_dom_sf"/>
</dbReference>
<dbReference type="SUPFAM" id="SSF47648">
    <property type="entry name" value="Nucleoside phosphorylase/phosphoribosyltransferase N-terminal domain"/>
    <property type="match status" value="1"/>
</dbReference>
<dbReference type="RefSeq" id="WP_341368689.1">
    <property type="nucleotide sequence ID" value="NZ_CP150951.2"/>
</dbReference>
<proteinExistence type="predicted"/>
<organism evidence="4 5">
    <name type="scientific">Yoonia phaeophyticola</name>
    <dbReference type="NCBI Taxonomy" id="3137369"/>
    <lineage>
        <taxon>Bacteria</taxon>
        <taxon>Pseudomonadati</taxon>
        <taxon>Pseudomonadota</taxon>
        <taxon>Alphaproteobacteria</taxon>
        <taxon>Rhodobacterales</taxon>
        <taxon>Paracoccaceae</taxon>
        <taxon>Yoonia</taxon>
    </lineage>
</organism>
<keyword evidence="1" id="KW-0328">Glycosyltransferase</keyword>
<dbReference type="SUPFAM" id="SSF52418">
    <property type="entry name" value="Nucleoside phosphorylase/phosphoribosyltransferase catalytic domain"/>
    <property type="match status" value="1"/>
</dbReference>
<feature type="domain" description="Glycosyl transferase family 3 N-terminal" evidence="3">
    <location>
        <begin position="15"/>
        <end position="70"/>
    </location>
</feature>
<dbReference type="Proteomes" id="UP001440612">
    <property type="component" value="Chromosome"/>
</dbReference>
<dbReference type="InterPro" id="IPR035902">
    <property type="entry name" value="Nuc_phospho_transferase"/>
</dbReference>
<protein>
    <submittedName>
        <fullName evidence="4">Glycosyl transferase family protein</fullName>
    </submittedName>
</protein>
<sequence>MSLRPFVQIVARGQGRARPLTQDEAFEAMQVMLSGDFDPEALGALLMVMRLRGETADEIAGFTAAMRAHSALEMTADLDWPSYAAGRSRGAPLFLLSALLVAQAGFKICLHGWNSHQQSHASVRDALDPLGIPMDARTAPITYLPVEQIAPNAFSLLKLRDKLGLRSCVNTVLRMWNPTHAAATVQGVFHPSYRGLQAQAARKLDQRALTVIKGGGGEFERNPSKDIQVFGLRDGAHHQAVAGPIIRETRKLHEPENPVDMIALWKGQVHDDFAAATVISTAGLALWTLGAAPGIREADAMAANLWVGRHAERRISA</sequence>